<dbReference type="InterPro" id="IPR040042">
    <property type="entry name" value="Branching_enz_MT3115-like"/>
</dbReference>
<feature type="domain" description="1,4-alpha-glucan branching enzyme C-terminal" evidence="1">
    <location>
        <begin position="1"/>
        <end position="71"/>
    </location>
</feature>
<dbReference type="Gene3D" id="1.20.1430.10">
    <property type="entry name" value="Families 57/38 glycoside transferase, middle domain"/>
    <property type="match status" value="1"/>
</dbReference>
<dbReference type="GO" id="GO:0030979">
    <property type="term" value="P:alpha-glucan biosynthetic process"/>
    <property type="evidence" value="ECO:0007669"/>
    <property type="project" value="InterPro"/>
</dbReference>
<name>X1P2F0_9ZZZZ</name>
<comment type="caution">
    <text evidence="2">The sequence shown here is derived from an EMBL/GenBank/DDBJ whole genome shotgun (WGS) entry which is preliminary data.</text>
</comment>
<proteinExistence type="predicted"/>
<dbReference type="PANTHER" id="PTHR41695">
    <property type="entry name" value="1,4-ALPHA-GLUCAN BRANCHING ENZYME RV3031-RELATED"/>
    <property type="match status" value="1"/>
</dbReference>
<dbReference type="GO" id="GO:0003844">
    <property type="term" value="F:1,4-alpha-glucan branching enzyme activity"/>
    <property type="evidence" value="ECO:0007669"/>
    <property type="project" value="InterPro"/>
</dbReference>
<reference evidence="2" key="1">
    <citation type="journal article" date="2014" name="Front. Microbiol.">
        <title>High frequency of phylogenetically diverse reductive dehalogenase-homologous genes in deep subseafloor sedimentary metagenomes.</title>
        <authorList>
            <person name="Kawai M."/>
            <person name="Futagami T."/>
            <person name="Toyoda A."/>
            <person name="Takaki Y."/>
            <person name="Nishi S."/>
            <person name="Hori S."/>
            <person name="Arai W."/>
            <person name="Tsubouchi T."/>
            <person name="Morono Y."/>
            <person name="Uchiyama I."/>
            <person name="Ito T."/>
            <person name="Fujiyama A."/>
            <person name="Inagaki F."/>
            <person name="Takami H."/>
        </authorList>
    </citation>
    <scope>NUCLEOTIDE SEQUENCE</scope>
    <source>
        <strain evidence="2">Expedition CK06-06</strain>
    </source>
</reference>
<dbReference type="InterPro" id="IPR028995">
    <property type="entry name" value="Glyco_hydro_57/38_cen_sf"/>
</dbReference>
<evidence type="ECO:0000313" key="2">
    <source>
        <dbReference type="EMBL" id="GAI36621.1"/>
    </source>
</evidence>
<dbReference type="EMBL" id="BARV01030021">
    <property type="protein sequence ID" value="GAI36621.1"/>
    <property type="molecule type" value="Genomic_DNA"/>
</dbReference>
<protein>
    <recommendedName>
        <fullName evidence="1">1,4-alpha-glucan branching enzyme C-terminal domain-containing protein</fullName>
    </recommendedName>
</protein>
<feature type="non-terminal residue" evidence="2">
    <location>
        <position position="1"/>
    </location>
</feature>
<dbReference type="Pfam" id="PF09210">
    <property type="entry name" value="BE_C"/>
    <property type="match status" value="1"/>
</dbReference>
<dbReference type="AlphaFoldDB" id="X1P2F0"/>
<dbReference type="InterPro" id="IPR037090">
    <property type="entry name" value="57_glycoside_trans_central"/>
</dbReference>
<organism evidence="2">
    <name type="scientific">marine sediment metagenome</name>
    <dbReference type="NCBI Taxonomy" id="412755"/>
    <lineage>
        <taxon>unclassified sequences</taxon>
        <taxon>metagenomes</taxon>
        <taxon>ecological metagenomes</taxon>
    </lineage>
</organism>
<dbReference type="InterPro" id="IPR015293">
    <property type="entry name" value="BE_C"/>
</dbReference>
<sequence>ARELLLAQSSDWGFLMNVGSHSEYASARVIEHCKNTRELCRQVFEKRVDENALRKLESKNNIFPRIDFRVFASASTF</sequence>
<accession>X1P2F0</accession>
<dbReference type="PANTHER" id="PTHR41695:SF1">
    <property type="entry name" value="1,4-ALPHA-GLUCAN BRANCHING ENZYME TK1436"/>
    <property type="match status" value="1"/>
</dbReference>
<gene>
    <name evidence="2" type="ORF">S06H3_47756</name>
</gene>
<dbReference type="SUPFAM" id="SSF88688">
    <property type="entry name" value="Families 57/38 glycoside transferase middle domain"/>
    <property type="match status" value="1"/>
</dbReference>
<evidence type="ECO:0000259" key="1">
    <source>
        <dbReference type="Pfam" id="PF09210"/>
    </source>
</evidence>